<evidence type="ECO:0000313" key="2">
    <source>
        <dbReference type="Proteomes" id="UP000196440"/>
    </source>
</evidence>
<dbReference type="EMBL" id="NHOI01000003">
    <property type="protein sequence ID" value="OVZ89400.1"/>
    <property type="molecule type" value="Genomic_DNA"/>
</dbReference>
<name>A0A209A9Q0_YERIN</name>
<comment type="caution">
    <text evidence="1">The sequence shown here is derived from an EMBL/GenBank/DDBJ whole genome shotgun (WGS) entry which is preliminary data.</text>
</comment>
<dbReference type="Proteomes" id="UP000196440">
    <property type="component" value="Unassembled WGS sequence"/>
</dbReference>
<dbReference type="AlphaFoldDB" id="A0A209A9Q0"/>
<gene>
    <name evidence="1" type="ORF">CBW57_02210</name>
</gene>
<protein>
    <submittedName>
        <fullName evidence="1">Uncharacterized protein</fullName>
    </submittedName>
</protein>
<reference evidence="1 2" key="1">
    <citation type="submission" date="2017-05" db="EMBL/GenBank/DDBJ databases">
        <title>Whole genome sequencing of Yersinia kristensenii.</title>
        <authorList>
            <person name="Campioni F."/>
        </authorList>
    </citation>
    <scope>NUCLEOTIDE SEQUENCE [LARGE SCALE GENOMIC DNA]</scope>
    <source>
        <strain evidence="1 2">CFSAN060536</strain>
    </source>
</reference>
<accession>A0A209A9Q0</accession>
<evidence type="ECO:0000313" key="1">
    <source>
        <dbReference type="EMBL" id="OVZ89400.1"/>
    </source>
</evidence>
<sequence length="64" mass="7363">MTTIYVQFSDATKTVIVSLFGNPQDPEHYPYQGTVEDSDPRYAVFWNALPENVKSWWPTPTIVN</sequence>
<proteinExistence type="predicted"/>
<organism evidence="1 2">
    <name type="scientific">Yersinia intermedia</name>
    <dbReference type="NCBI Taxonomy" id="631"/>
    <lineage>
        <taxon>Bacteria</taxon>
        <taxon>Pseudomonadati</taxon>
        <taxon>Pseudomonadota</taxon>
        <taxon>Gammaproteobacteria</taxon>
        <taxon>Enterobacterales</taxon>
        <taxon>Yersiniaceae</taxon>
        <taxon>Yersinia</taxon>
    </lineage>
</organism>